<feature type="non-terminal residue" evidence="1">
    <location>
        <position position="1"/>
    </location>
</feature>
<name>A0A418EWV7_APHAT</name>
<dbReference type="AlphaFoldDB" id="A0A418EWV7"/>
<protein>
    <submittedName>
        <fullName evidence="1">Uncharacterized protein</fullName>
    </submittedName>
</protein>
<evidence type="ECO:0000313" key="2">
    <source>
        <dbReference type="Proteomes" id="UP000285430"/>
    </source>
</evidence>
<accession>A0A418EWV7</accession>
<sequence length="100" mass="11464">LRLLNQYKFRSFLLGLPHCTNFDADTDGRIPIKTIAKRVTFQVFPPFPVVLDPATTYWFTLHTNGKTKNKSPIWLDGRETFSTMNDPKNKVLVAYSEGDT</sequence>
<reference evidence="1 2" key="1">
    <citation type="submission" date="2018-08" db="EMBL/GenBank/DDBJ databases">
        <title>Aphanomyces genome sequencing and annotation.</title>
        <authorList>
            <person name="Minardi D."/>
            <person name="Oidtmann B."/>
            <person name="Van Der Giezen M."/>
            <person name="Studholme D.J."/>
        </authorList>
    </citation>
    <scope>NUCLEOTIDE SEQUENCE [LARGE SCALE GENOMIC DNA]</scope>
    <source>
        <strain evidence="1 2">Da</strain>
    </source>
</reference>
<proteinExistence type="predicted"/>
<organism evidence="1 2">
    <name type="scientific">Aphanomyces astaci</name>
    <name type="common">Crayfish plague agent</name>
    <dbReference type="NCBI Taxonomy" id="112090"/>
    <lineage>
        <taxon>Eukaryota</taxon>
        <taxon>Sar</taxon>
        <taxon>Stramenopiles</taxon>
        <taxon>Oomycota</taxon>
        <taxon>Saprolegniomycetes</taxon>
        <taxon>Saprolegniales</taxon>
        <taxon>Verrucalvaceae</taxon>
        <taxon>Aphanomyces</taxon>
    </lineage>
</organism>
<gene>
    <name evidence="1" type="ORF">DYB37_010113</name>
</gene>
<comment type="caution">
    <text evidence="1">The sequence shown here is derived from an EMBL/GenBank/DDBJ whole genome shotgun (WGS) entry which is preliminary data.</text>
</comment>
<dbReference type="Proteomes" id="UP000285430">
    <property type="component" value="Unassembled WGS sequence"/>
</dbReference>
<evidence type="ECO:0000313" key="1">
    <source>
        <dbReference type="EMBL" id="RHZ20295.1"/>
    </source>
</evidence>
<dbReference type="EMBL" id="QUTH01003308">
    <property type="protein sequence ID" value="RHZ20295.1"/>
    <property type="molecule type" value="Genomic_DNA"/>
</dbReference>